<dbReference type="GO" id="GO:0061908">
    <property type="term" value="C:phagophore"/>
    <property type="evidence" value="ECO:0007669"/>
    <property type="project" value="TreeGrafter"/>
</dbReference>
<comment type="similarity">
    <text evidence="1 5">Belongs to the ATG5 family.</text>
</comment>
<keyword evidence="5" id="KW-0813">Transport</keyword>
<feature type="domain" description="Autophagy protein ATG5 UblB" evidence="7">
    <location>
        <begin position="308"/>
        <end position="456"/>
    </location>
</feature>
<evidence type="ECO:0000256" key="5">
    <source>
        <dbReference type="RuleBase" id="RU361202"/>
    </source>
</evidence>
<reference evidence="10" key="1">
    <citation type="submission" date="2015-07" db="EMBL/GenBank/DDBJ databases">
        <title>Transcriptome Assembly of Anthurium amnicola.</title>
        <authorList>
            <person name="Suzuki J."/>
        </authorList>
    </citation>
    <scope>NUCLEOTIDE SEQUENCE</scope>
</reference>
<evidence type="ECO:0000313" key="10">
    <source>
        <dbReference type="EMBL" id="JAT48096.1"/>
    </source>
</evidence>
<dbReference type="Pfam" id="PF20637">
    <property type="entry name" value="ATG5_HBR"/>
    <property type="match status" value="1"/>
</dbReference>
<keyword evidence="2 5" id="KW-1017">Isopeptide bond</keyword>
<dbReference type="GO" id="GO:0019776">
    <property type="term" value="F:Atg8-family ligase activity"/>
    <property type="evidence" value="ECO:0007669"/>
    <property type="project" value="TreeGrafter"/>
</dbReference>
<feature type="domain" description="Autophagy protein ATG5 alpha-helical bundle region" evidence="8">
    <location>
        <begin position="220"/>
        <end position="275"/>
    </location>
</feature>
<proteinExistence type="inferred from homology"/>
<sequence>TCTLRLDVRRRQSRLVLNSRGTVEDSGTRGIAALCECSASLSLRSSPLCFSSTAPMEMCSEEALNYVWEGAIPLQIHLHDSEVTTLPSPPPALVLGSRIGYLPLLIPLIKPHFYNTLPPGVDTVWFDYKGLPLKWYIPTGVLFDLLCPEPERPWNLTVLRFFLGKVHLVLAGSHLVGSWILSELRRDSSSSPPADFPPLMNKVHFRGYPVEILTPCDGEEGVKWSFINSLKEAAYIINGNCKSIMNMSQADQFELWQSVLNGTLESYCRVSSRLKFGVLREDCKVRIALQSQQGTNETNNAMSNQTGRIPVRLYIQNVEDIDDLEDIDSVDSWEKIAYINRPVENHDEGKHFTLRSAINSLLPECFEPSPSVCNKKLKTEAGDDRNNLETADSGTTVGAQSARVEESSDAEPCDIPNQKAKIKLIRIQGITPDWDVPFAWVVNNLMNPDYFLHISIFVSSPHRVW</sequence>
<dbReference type="GO" id="GO:0005776">
    <property type="term" value="C:autophagosome"/>
    <property type="evidence" value="ECO:0007669"/>
    <property type="project" value="TreeGrafter"/>
</dbReference>
<comment type="subcellular location">
    <subcellularLocation>
        <location evidence="5">Cytoplasm</location>
    </subcellularLocation>
</comment>
<keyword evidence="3 5" id="KW-0832">Ubl conjugation</keyword>
<dbReference type="EMBL" id="GDJX01019840">
    <property type="protein sequence ID" value="JAT48096.1"/>
    <property type="molecule type" value="Transcribed_RNA"/>
</dbReference>
<keyword evidence="5" id="KW-0963">Cytoplasm</keyword>
<comment type="function">
    <text evidence="5">Required for autophagy.</text>
</comment>
<gene>
    <name evidence="10" type="primary">ATG5_2</name>
    <name evidence="10" type="ORF">g.55968</name>
</gene>
<dbReference type="InterPro" id="IPR042526">
    <property type="entry name" value="Atg5_HR"/>
</dbReference>
<dbReference type="FunFam" id="3.10.20.620:FF:000002">
    <property type="entry name" value="Autophagy protein 5"/>
    <property type="match status" value="1"/>
</dbReference>
<name>A0A1D1Y0E4_9ARAE</name>
<evidence type="ECO:0000259" key="8">
    <source>
        <dbReference type="Pfam" id="PF20637"/>
    </source>
</evidence>
<evidence type="ECO:0000256" key="2">
    <source>
        <dbReference type="ARBA" id="ARBA00022499"/>
    </source>
</evidence>
<feature type="compositionally biased region" description="Polar residues" evidence="6">
    <location>
        <begin position="388"/>
        <end position="399"/>
    </location>
</feature>
<dbReference type="GO" id="GO:0000422">
    <property type="term" value="P:autophagy of mitochondrion"/>
    <property type="evidence" value="ECO:0007669"/>
    <property type="project" value="TreeGrafter"/>
</dbReference>
<dbReference type="Gene3D" id="3.10.20.620">
    <property type="match status" value="1"/>
</dbReference>
<dbReference type="GO" id="GO:0034045">
    <property type="term" value="C:phagophore assembly site membrane"/>
    <property type="evidence" value="ECO:0007669"/>
    <property type="project" value="TreeGrafter"/>
</dbReference>
<comment type="subunit">
    <text evidence="5">Conjugated with ATG12.</text>
</comment>
<evidence type="ECO:0000259" key="9">
    <source>
        <dbReference type="Pfam" id="PF20638"/>
    </source>
</evidence>
<dbReference type="GO" id="GO:0044233">
    <property type="term" value="C:mitochondria-associated endoplasmic reticulum membrane contact site"/>
    <property type="evidence" value="ECO:0007669"/>
    <property type="project" value="TreeGrafter"/>
</dbReference>
<evidence type="ECO:0000256" key="1">
    <source>
        <dbReference type="ARBA" id="ARBA00006910"/>
    </source>
</evidence>
<dbReference type="Gene3D" id="1.10.246.190">
    <property type="entry name" value="Autophagy protein Apg5, helix rich domain"/>
    <property type="match status" value="1"/>
</dbReference>
<dbReference type="InterPro" id="IPR048940">
    <property type="entry name" value="ATG5_HBR"/>
</dbReference>
<evidence type="ECO:0000256" key="6">
    <source>
        <dbReference type="SAM" id="MobiDB-lite"/>
    </source>
</evidence>
<organism evidence="10">
    <name type="scientific">Anthurium amnicola</name>
    <dbReference type="NCBI Taxonomy" id="1678845"/>
    <lineage>
        <taxon>Eukaryota</taxon>
        <taxon>Viridiplantae</taxon>
        <taxon>Streptophyta</taxon>
        <taxon>Embryophyta</taxon>
        <taxon>Tracheophyta</taxon>
        <taxon>Spermatophyta</taxon>
        <taxon>Magnoliopsida</taxon>
        <taxon>Liliopsida</taxon>
        <taxon>Araceae</taxon>
        <taxon>Pothoideae</taxon>
        <taxon>Potheae</taxon>
        <taxon>Anthurium</taxon>
    </lineage>
</organism>
<feature type="region of interest" description="Disordered" evidence="6">
    <location>
        <begin position="383"/>
        <end position="411"/>
    </location>
</feature>
<feature type="domain" description="Autophagy protein ATG5 UblA" evidence="9">
    <location>
        <begin position="67"/>
        <end position="158"/>
    </location>
</feature>
<dbReference type="PANTHER" id="PTHR13040:SF2">
    <property type="entry name" value="AUTOPHAGY PROTEIN 5"/>
    <property type="match status" value="1"/>
</dbReference>
<dbReference type="Gene3D" id="3.10.20.90">
    <property type="entry name" value="Phosphatidylinositol 3-kinase Catalytic Subunit, Chain A, domain 1"/>
    <property type="match status" value="1"/>
</dbReference>
<dbReference type="GO" id="GO:0034727">
    <property type="term" value="P:piecemeal microautophagy of the nucleus"/>
    <property type="evidence" value="ECO:0007669"/>
    <property type="project" value="TreeGrafter"/>
</dbReference>
<evidence type="ECO:0000256" key="4">
    <source>
        <dbReference type="ARBA" id="ARBA00023006"/>
    </source>
</evidence>
<accession>A0A1D1Y0E4</accession>
<keyword evidence="4 5" id="KW-0072">Autophagy</keyword>
<dbReference type="InterPro" id="IPR007239">
    <property type="entry name" value="Atg5"/>
</dbReference>
<dbReference type="GO" id="GO:0006995">
    <property type="term" value="P:cellular response to nitrogen starvation"/>
    <property type="evidence" value="ECO:0007669"/>
    <property type="project" value="TreeGrafter"/>
</dbReference>
<feature type="non-terminal residue" evidence="10">
    <location>
        <position position="1"/>
    </location>
</feature>
<dbReference type="Pfam" id="PF20638">
    <property type="entry name" value="ATG5_UblA"/>
    <property type="match status" value="1"/>
</dbReference>
<dbReference type="InterPro" id="IPR048318">
    <property type="entry name" value="ATG5_UblB"/>
</dbReference>
<dbReference type="InterPro" id="IPR048939">
    <property type="entry name" value="ATG5_UblA"/>
</dbReference>
<protein>
    <recommendedName>
        <fullName evidence="5">Autophagy protein 5</fullName>
    </recommendedName>
</protein>
<dbReference type="AlphaFoldDB" id="A0A1D1Y0E4"/>
<dbReference type="InterPro" id="IPR042527">
    <property type="entry name" value="Atg5_UblA_dom_sf"/>
</dbReference>
<dbReference type="GO" id="GO:0034274">
    <property type="term" value="C:Atg12-Atg5-Atg16 complex"/>
    <property type="evidence" value="ECO:0007669"/>
    <property type="project" value="TreeGrafter"/>
</dbReference>
<dbReference type="Pfam" id="PF04106">
    <property type="entry name" value="ATG5_UblB"/>
    <property type="match status" value="1"/>
</dbReference>
<dbReference type="PANTHER" id="PTHR13040">
    <property type="entry name" value="AUTOPHAGY PROTEIN 5"/>
    <property type="match status" value="1"/>
</dbReference>
<evidence type="ECO:0000256" key="3">
    <source>
        <dbReference type="ARBA" id="ARBA00022843"/>
    </source>
</evidence>
<evidence type="ECO:0000259" key="7">
    <source>
        <dbReference type="Pfam" id="PF04106"/>
    </source>
</evidence>